<dbReference type="GO" id="GO:0016020">
    <property type="term" value="C:membrane"/>
    <property type="evidence" value="ECO:0007669"/>
    <property type="project" value="TreeGrafter"/>
</dbReference>
<organism evidence="9 10">
    <name type="scientific">Hondaea fermentalgiana</name>
    <dbReference type="NCBI Taxonomy" id="2315210"/>
    <lineage>
        <taxon>Eukaryota</taxon>
        <taxon>Sar</taxon>
        <taxon>Stramenopiles</taxon>
        <taxon>Bigyra</taxon>
        <taxon>Labyrinthulomycetes</taxon>
        <taxon>Thraustochytrida</taxon>
        <taxon>Thraustochytriidae</taxon>
        <taxon>Hondaea</taxon>
    </lineage>
</organism>
<dbReference type="PROSITE" id="PS51456">
    <property type="entry name" value="MYOSIN_MOTOR"/>
    <property type="match status" value="1"/>
</dbReference>
<keyword evidence="1 6" id="KW-0547">Nucleotide-binding</keyword>
<dbReference type="CDD" id="cd00124">
    <property type="entry name" value="MYSc"/>
    <property type="match status" value="1"/>
</dbReference>
<feature type="binding site" evidence="6">
    <location>
        <begin position="102"/>
        <end position="109"/>
    </location>
    <ligand>
        <name>ATP</name>
        <dbReference type="ChEBI" id="CHEBI:30616"/>
    </ligand>
</feature>
<proteinExistence type="inferred from homology"/>
<keyword evidence="2 6" id="KW-0067">ATP-binding</keyword>
<dbReference type="GO" id="GO:0005737">
    <property type="term" value="C:cytoplasm"/>
    <property type="evidence" value="ECO:0007669"/>
    <property type="project" value="TreeGrafter"/>
</dbReference>
<dbReference type="PROSITE" id="PS50096">
    <property type="entry name" value="IQ"/>
    <property type="match status" value="2"/>
</dbReference>
<dbReference type="GO" id="GO:0005524">
    <property type="term" value="F:ATP binding"/>
    <property type="evidence" value="ECO:0007669"/>
    <property type="project" value="UniProtKB-UniRule"/>
</dbReference>
<dbReference type="Pfam" id="PF14124">
    <property type="entry name" value="DUF4291"/>
    <property type="match status" value="1"/>
</dbReference>
<evidence type="ECO:0000313" key="9">
    <source>
        <dbReference type="EMBL" id="GBG28219.1"/>
    </source>
</evidence>
<evidence type="ECO:0000256" key="6">
    <source>
        <dbReference type="PROSITE-ProRule" id="PRU00782"/>
    </source>
</evidence>
<dbReference type="InterPro" id="IPR025633">
    <property type="entry name" value="DUF4291"/>
</dbReference>
<dbReference type="Gene3D" id="1.20.5.4820">
    <property type="match status" value="1"/>
</dbReference>
<keyword evidence="4 6" id="KW-0505">Motor protein</keyword>
<dbReference type="InParanoid" id="A0A2R5GD18"/>
<gene>
    <name evidence="9" type="ORF">FCC1311_044422</name>
</gene>
<dbReference type="InterPro" id="IPR000594">
    <property type="entry name" value="ThiF_NAD_FAD-bd"/>
</dbReference>
<evidence type="ECO:0000256" key="7">
    <source>
        <dbReference type="SAM" id="MobiDB-lite"/>
    </source>
</evidence>
<dbReference type="GO" id="GO:0008641">
    <property type="term" value="F:ubiquitin-like modifier activating enzyme activity"/>
    <property type="evidence" value="ECO:0007669"/>
    <property type="project" value="InterPro"/>
</dbReference>
<dbReference type="OrthoDB" id="6108017at2759"/>
<dbReference type="GO" id="GO:0051015">
    <property type="term" value="F:actin filament binding"/>
    <property type="evidence" value="ECO:0007669"/>
    <property type="project" value="TreeGrafter"/>
</dbReference>
<keyword evidence="5 6" id="KW-0009">Actin-binding</keyword>
<evidence type="ECO:0000313" key="10">
    <source>
        <dbReference type="Proteomes" id="UP000241890"/>
    </source>
</evidence>
<dbReference type="Gene3D" id="1.10.10.820">
    <property type="match status" value="1"/>
</dbReference>
<feature type="compositionally biased region" description="Basic and acidic residues" evidence="7">
    <location>
        <begin position="923"/>
        <end position="939"/>
    </location>
</feature>
<feature type="domain" description="Myosin motor" evidence="8">
    <location>
        <begin position="1"/>
        <end position="690"/>
    </location>
</feature>
<dbReference type="Gene3D" id="3.40.850.10">
    <property type="entry name" value="Kinesin motor domain"/>
    <property type="match status" value="1"/>
</dbReference>
<name>A0A2R5GD18_9STRA</name>
<dbReference type="PANTHER" id="PTHR13140:SF706">
    <property type="entry name" value="DILUTE CLASS UNCONVENTIONAL MYOSIN, ISOFORM C"/>
    <property type="match status" value="1"/>
</dbReference>
<sequence length="1654" mass="183664">MDELNELPQLDEDVVVNALEARFRGDKPYTSAVGMCIAVNPFFRHENLYAPETQEAYAKELLDKKNDQETHAKLPPHLYRTSCASYADMRTKNRSQSILVSGESGAGKTESTKILMDHLAFISDTAGDATASAANRRTVARILQSNPLLEAFGNAKTVRNDNSSRFGKFIALQFNKNGLLVGAALSTYLLEKSRIAHQGSQERTFHVLYQLVNGGLDEAYAASTFANLQDLNSLPNNDDVDRDKVQGTATRAALRAIGLGDGHNFDGILSVLSTVLFLLEVDFVDAPDSGNAANVTESSKADIVPRLLSAISQSDDDSDASWLSLERVLTHRDIKVGPETISKPLDANASRANAQALAKALYASLFDWLVARINCSLCVDADTDSNVDTKLANAKQTIEILDIFGFECFEKNSLEQLCINFTNERLQQVFNESVLHEVQIEYEREGVPWKRIEHNDGAETIALIQGKNASVFGLLHEESVRPNGSDHAFVAKLTADTARKHLLRRDRFDKHIFSIEHFAGAVSYDARNFVDINLDSLNEGLGAYVRDYGSPFAASLMPSPDQPKSGTRALTLTFKFRKQLDELMTAIAATNTHFVRCIKPNTSMRRDIFDQDMVREQLRCSGVVEAIRISRAGYADRLPHAEVLRNEVTGVANTLDDALRYFLDTEKYFIGKTRVFFVHGALQELRTRRKQLLHQRALRIQTMVRGKLARNLVTRLRAALCLQRIMRGRQALARFRALRVAVVQVQALERARRGRQDFCRIVHHVRVLQRMGRRIVAHNARLASAASRIEAWTRMISCRIEFLQCRRGIVQLQARARAVLARQRFVQLLAAYRESQSIRGLQAEVRALKARIAELETKPLANSEHVEQAAENKPFLRKDWVPVATARKLKSALVRLSRENARLKTLVQDQDEQLTQLRNDSISSKEQESKGEDGPKVQDCDQENQCAQANVVPRNEEPALRGTGSFILKNIVSSGESLLRTMEGVGKFLLDEIDPLEFESQRNANRANAQDPHQENRRQRATTDLALYKVLDRGPQERRIRKLPHCRIETGRLPRLPRQERLQVEVNLVLLLVRVDARRLEAVAQGCRGGDRRALPNRTDGVQVFHADWDEQGVYFYQAYMSSIADWAVEHGKLGGPDFKPTRMTWIKPSFAWMLYRSSYASKVPYQERVLRIKLSHEGLAELLNMCVCKKGGGGTHGRVQWDPERDIMEPAPKGREPRKMLRKRAIQIGLAGPLAAKYVESIIGVEDVTELAHAVGAAHALRSPEARKAALKCLSLPAERPYMPRCSPEQLQRLAMLPGPVADTYSVPCAPLRQPEDIPIATNTMAGDDADISEQEAAVYDRQIRLWGFRTLNAEVCKNTVLAGVSVTIQDAGAVEAADLGGNFFLTSESLGANRAEAAAPAVQELNPLVKVGALTKAAHELTLEDLKPFTMVCAADCNTQTQVHLNSLCRTLKIGFLSARSFGWSAAMFQDLGDKHTYLAKTTTNKVDADGEKEVAYEPREVSFCPLETALAVPIAEIAQTKRKRRRAKAIRDAGLAVTEQFCALQVLQRLEAEPAGETAFNEARAREALSQIAGGASDNESSPPEVDHEAVLELVRGAQLGTELSPTCAVVGGIVGQELLKAMSGKDAPLDNFFFFDGISGGGIVRRIIGK</sequence>
<dbReference type="InterPro" id="IPR001609">
    <property type="entry name" value="Myosin_head_motor_dom-like"/>
</dbReference>
<dbReference type="GO" id="GO:0007015">
    <property type="term" value="P:actin filament organization"/>
    <property type="evidence" value="ECO:0007669"/>
    <property type="project" value="TreeGrafter"/>
</dbReference>
<reference evidence="9 10" key="1">
    <citation type="submission" date="2017-12" db="EMBL/GenBank/DDBJ databases">
        <title>Sequencing, de novo assembly and annotation of complete genome of a new Thraustochytrid species, strain FCC1311.</title>
        <authorList>
            <person name="Sedici K."/>
            <person name="Godart F."/>
            <person name="Aiese Cigliano R."/>
            <person name="Sanseverino W."/>
            <person name="Barakat M."/>
            <person name="Ortet P."/>
            <person name="Marechal E."/>
            <person name="Cagnac O."/>
            <person name="Amato A."/>
        </authorList>
    </citation>
    <scope>NUCLEOTIDE SEQUENCE [LARGE SCALE GENOMIC DNA]</scope>
</reference>
<evidence type="ECO:0000256" key="2">
    <source>
        <dbReference type="ARBA" id="ARBA00022840"/>
    </source>
</evidence>
<dbReference type="SUPFAM" id="SSF52540">
    <property type="entry name" value="P-loop containing nucleoside triphosphate hydrolases"/>
    <property type="match status" value="1"/>
</dbReference>
<evidence type="ECO:0000256" key="5">
    <source>
        <dbReference type="ARBA" id="ARBA00023203"/>
    </source>
</evidence>
<evidence type="ECO:0000256" key="1">
    <source>
        <dbReference type="ARBA" id="ARBA00022741"/>
    </source>
</evidence>
<evidence type="ECO:0000256" key="3">
    <source>
        <dbReference type="ARBA" id="ARBA00023123"/>
    </source>
</evidence>
<comment type="similarity">
    <text evidence="6">Belongs to the TRAFAC class myosin-kinesin ATPase superfamily. Myosin family.</text>
</comment>
<feature type="region of interest" description="Actin-binding" evidence="6">
    <location>
        <begin position="580"/>
        <end position="602"/>
    </location>
</feature>
<dbReference type="Gene3D" id="3.40.50.720">
    <property type="entry name" value="NAD(P)-binding Rossmann-like Domain"/>
    <property type="match status" value="1"/>
</dbReference>
<protein>
    <submittedName>
        <fullName evidence="9">Myosin-12</fullName>
    </submittedName>
</protein>
<dbReference type="Gene3D" id="1.20.120.720">
    <property type="entry name" value="Myosin VI head, motor domain, U50 subdomain"/>
    <property type="match status" value="1"/>
</dbReference>
<dbReference type="InterPro" id="IPR036961">
    <property type="entry name" value="Kinesin_motor_dom_sf"/>
</dbReference>
<feature type="region of interest" description="Disordered" evidence="7">
    <location>
        <begin position="914"/>
        <end position="941"/>
    </location>
</feature>
<dbReference type="InterPro" id="IPR035985">
    <property type="entry name" value="Ubiquitin-activating_enz"/>
</dbReference>
<dbReference type="GO" id="GO:0016459">
    <property type="term" value="C:myosin complex"/>
    <property type="evidence" value="ECO:0007669"/>
    <property type="project" value="UniProtKB-KW"/>
</dbReference>
<dbReference type="Pfam" id="PF00899">
    <property type="entry name" value="ThiF"/>
    <property type="match status" value="1"/>
</dbReference>
<dbReference type="SMART" id="SM00242">
    <property type="entry name" value="MYSc"/>
    <property type="match status" value="1"/>
</dbReference>
<dbReference type="PANTHER" id="PTHR13140">
    <property type="entry name" value="MYOSIN"/>
    <property type="match status" value="1"/>
</dbReference>
<evidence type="ECO:0000256" key="4">
    <source>
        <dbReference type="ARBA" id="ARBA00023175"/>
    </source>
</evidence>
<dbReference type="GO" id="GO:0000146">
    <property type="term" value="F:microfilament motor activity"/>
    <property type="evidence" value="ECO:0007669"/>
    <property type="project" value="TreeGrafter"/>
</dbReference>
<dbReference type="PRINTS" id="PR00193">
    <property type="entry name" value="MYOSINHEAVY"/>
</dbReference>
<keyword evidence="3 6" id="KW-0518">Myosin</keyword>
<dbReference type="SUPFAM" id="SSF69572">
    <property type="entry name" value="Activating enzymes of the ubiquitin-like proteins"/>
    <property type="match status" value="1"/>
</dbReference>
<comment type="caution">
    <text evidence="9">The sequence shown here is derived from an EMBL/GenBank/DDBJ whole genome shotgun (WGS) entry which is preliminary data.</text>
</comment>
<dbReference type="Pfam" id="PF00063">
    <property type="entry name" value="Myosin_head"/>
    <property type="match status" value="1"/>
</dbReference>
<evidence type="ECO:0000259" key="8">
    <source>
        <dbReference type="PROSITE" id="PS51456"/>
    </source>
</evidence>
<dbReference type="EMBL" id="BEYU01000040">
    <property type="protein sequence ID" value="GBG28219.1"/>
    <property type="molecule type" value="Genomic_DNA"/>
</dbReference>
<keyword evidence="10" id="KW-1185">Reference proteome</keyword>
<accession>A0A2R5GD18</accession>
<dbReference type="Gene3D" id="1.20.58.530">
    <property type="match status" value="1"/>
</dbReference>
<dbReference type="InterPro" id="IPR027417">
    <property type="entry name" value="P-loop_NTPase"/>
</dbReference>
<dbReference type="Proteomes" id="UP000241890">
    <property type="component" value="Unassembled WGS sequence"/>
</dbReference>